<comment type="similarity">
    <text evidence="1">Belongs to the serpin family.</text>
</comment>
<keyword evidence="4" id="KW-1185">Reference proteome</keyword>
<reference evidence="5" key="1">
    <citation type="submission" date="2025-08" db="UniProtKB">
        <authorList>
            <consortium name="RefSeq"/>
        </authorList>
    </citation>
    <scope>IDENTIFICATION</scope>
    <source>
        <tissue evidence="5">Spleen</tissue>
    </source>
</reference>
<sequence length="419" mass="47952">MSHRKIHLVLSLVLILCGLFNSIFCEKQQDSQKNINLVLLKKIPSLSQKTEAGHKAFAQKLFKALIIEDPRKNIIFSPVAISIALVTLSLGIKSTTRTNLIEDLGLDLRKIQVLDKDKHLVQTWNELVKQEQLKHKDVLFIDNNRKINQMFLQQIDRVHEVDIQTIDLKDTEKTKKAINHYVAEKIHKKIKDLITHLDPQTVLCLVNYVLFKGIWERAFQSNLTQKEDFFVDENTKVQVDMMRKTERMVYSRSEELLATMVKMPYKGNVSLILVLPDAGQFHLALKEITAKRARLQKASGFRLVHLVLPKLKISSKINLKHLLPKIDIKDASTTTAATQSITKKSSLSILEAVHQAEIEVSEHGLITDPAKDADVWKVPVDTKEDPVVVKFNRPFLLFVEDQMTQRDLFVGKVLNPKTE</sequence>
<accession>A0A2U3V4S0</accession>
<dbReference type="InterPro" id="IPR042185">
    <property type="entry name" value="Serpin_sf_2"/>
</dbReference>
<feature type="domain" description="Serpin" evidence="3">
    <location>
        <begin position="59"/>
        <end position="416"/>
    </location>
</feature>
<dbReference type="Pfam" id="PF00079">
    <property type="entry name" value="Serpin"/>
    <property type="match status" value="1"/>
</dbReference>
<dbReference type="AlphaFoldDB" id="A0A2U3V4S0"/>
<feature type="signal peptide" evidence="2">
    <location>
        <begin position="1"/>
        <end position="25"/>
    </location>
</feature>
<evidence type="ECO:0000259" key="3">
    <source>
        <dbReference type="SMART" id="SM00093"/>
    </source>
</evidence>
<evidence type="ECO:0000313" key="5">
    <source>
        <dbReference type="RefSeq" id="XP_004320743.2"/>
    </source>
</evidence>
<dbReference type="InterPro" id="IPR000215">
    <property type="entry name" value="Serpin_fam"/>
</dbReference>
<dbReference type="RefSeq" id="XP_004320743.2">
    <property type="nucleotide sequence ID" value="XM_004320695.2"/>
</dbReference>
<keyword evidence="2" id="KW-0732">Signal</keyword>
<dbReference type="PROSITE" id="PS00284">
    <property type="entry name" value="SERPIN"/>
    <property type="match status" value="1"/>
</dbReference>
<dbReference type="PANTHER" id="PTHR11461">
    <property type="entry name" value="SERINE PROTEASE INHIBITOR, SERPIN"/>
    <property type="match status" value="1"/>
</dbReference>
<dbReference type="InterPro" id="IPR036186">
    <property type="entry name" value="Serpin_sf"/>
</dbReference>
<dbReference type="GO" id="GO:0004867">
    <property type="term" value="F:serine-type endopeptidase inhibitor activity"/>
    <property type="evidence" value="ECO:0007669"/>
    <property type="project" value="InterPro"/>
</dbReference>
<dbReference type="GeneID" id="101328481"/>
<feature type="chain" id="PRO_5030058101" evidence="2">
    <location>
        <begin position="26"/>
        <end position="419"/>
    </location>
</feature>
<proteinExistence type="inferred from homology"/>
<dbReference type="GO" id="GO:0005615">
    <property type="term" value="C:extracellular space"/>
    <property type="evidence" value="ECO:0007669"/>
    <property type="project" value="InterPro"/>
</dbReference>
<dbReference type="InterPro" id="IPR023795">
    <property type="entry name" value="Serpin_CS"/>
</dbReference>
<dbReference type="InterPro" id="IPR042178">
    <property type="entry name" value="Serpin_sf_1"/>
</dbReference>
<dbReference type="SMART" id="SM00093">
    <property type="entry name" value="SERPIN"/>
    <property type="match status" value="1"/>
</dbReference>
<dbReference type="OrthoDB" id="671595at2759"/>
<dbReference type="InParanoid" id="A0A2U3V4S0"/>
<dbReference type="SUPFAM" id="SSF56574">
    <property type="entry name" value="Serpins"/>
    <property type="match status" value="1"/>
</dbReference>
<dbReference type="InterPro" id="IPR023796">
    <property type="entry name" value="Serpin_dom"/>
</dbReference>
<dbReference type="Proteomes" id="UP000245320">
    <property type="component" value="Chromosome 2"/>
</dbReference>
<evidence type="ECO:0000313" key="4">
    <source>
        <dbReference type="Proteomes" id="UP000245320"/>
    </source>
</evidence>
<evidence type="ECO:0000256" key="2">
    <source>
        <dbReference type="SAM" id="SignalP"/>
    </source>
</evidence>
<evidence type="ECO:0000256" key="1">
    <source>
        <dbReference type="RuleBase" id="RU000411"/>
    </source>
</evidence>
<dbReference type="PANTHER" id="PTHR11461:SF164">
    <property type="entry name" value="UTEROFERRIN-ASSOCIATED PROTEIN"/>
    <property type="match status" value="1"/>
</dbReference>
<name>A0A2U3V4S0_TURTR</name>
<protein>
    <submittedName>
        <fullName evidence="5">Uterine milk protein</fullName>
    </submittedName>
</protein>
<organism evidence="4 5">
    <name type="scientific">Tursiops truncatus</name>
    <name type="common">Atlantic bottle-nosed dolphin</name>
    <name type="synonym">Delphinus truncatus</name>
    <dbReference type="NCBI Taxonomy" id="9739"/>
    <lineage>
        <taxon>Eukaryota</taxon>
        <taxon>Metazoa</taxon>
        <taxon>Chordata</taxon>
        <taxon>Craniata</taxon>
        <taxon>Vertebrata</taxon>
        <taxon>Euteleostomi</taxon>
        <taxon>Mammalia</taxon>
        <taxon>Eutheria</taxon>
        <taxon>Laurasiatheria</taxon>
        <taxon>Artiodactyla</taxon>
        <taxon>Whippomorpha</taxon>
        <taxon>Cetacea</taxon>
        <taxon>Odontoceti</taxon>
        <taxon>Delphinidae</taxon>
        <taxon>Tursiops</taxon>
    </lineage>
</organism>
<dbReference type="CDD" id="cd19559">
    <property type="entry name" value="serpinA14_UTMP_UABP-2"/>
    <property type="match status" value="1"/>
</dbReference>
<dbReference type="Gene3D" id="2.30.39.10">
    <property type="entry name" value="Alpha-1-antitrypsin, domain 1"/>
    <property type="match status" value="1"/>
</dbReference>
<gene>
    <name evidence="5" type="primary">LOC101328481</name>
</gene>
<dbReference type="Gene3D" id="3.30.497.10">
    <property type="entry name" value="Antithrombin, subunit I, domain 2"/>
    <property type="match status" value="1"/>
</dbReference>